<feature type="transmembrane region" description="Helical" evidence="6">
    <location>
        <begin position="62"/>
        <end position="80"/>
    </location>
</feature>
<feature type="transmembrane region" description="Helical" evidence="6">
    <location>
        <begin position="101"/>
        <end position="122"/>
    </location>
</feature>
<dbReference type="AlphaFoldDB" id="A0A1Y1WQ11"/>
<name>A0A1Y1WQ11_9FUNG</name>
<dbReference type="InterPro" id="IPR003807">
    <property type="entry name" value="DUF202"/>
</dbReference>
<sequence length="131" mass="14724">MGGASINRSKSNKSASQPAPSRVEPKVYFANERTFLSWTHTGILLAGLSLTILAFGNIVARVGGALFSMVGMVFIIYAVIRYRWRVNMIKEKHPGPYDDRYGPYLLTGFLIPVVILNLFLSFRELDDSYNF</sequence>
<evidence type="ECO:0000313" key="8">
    <source>
        <dbReference type="EMBL" id="ORX75627.1"/>
    </source>
</evidence>
<dbReference type="GO" id="GO:0000329">
    <property type="term" value="C:fungal-type vacuole membrane"/>
    <property type="evidence" value="ECO:0007669"/>
    <property type="project" value="TreeGrafter"/>
</dbReference>
<evidence type="ECO:0000313" key="9">
    <source>
        <dbReference type="Proteomes" id="UP000193944"/>
    </source>
</evidence>
<dbReference type="InterPro" id="IPR051572">
    <property type="entry name" value="VTC_Complex_Subunit"/>
</dbReference>
<reference evidence="8 9" key="2">
    <citation type="submission" date="2016-08" db="EMBL/GenBank/DDBJ databases">
        <title>Pervasive Adenine N6-methylation of Active Genes in Fungi.</title>
        <authorList>
            <consortium name="DOE Joint Genome Institute"/>
            <person name="Mondo S.J."/>
            <person name="Dannebaum R.O."/>
            <person name="Kuo R.C."/>
            <person name="Labutti K."/>
            <person name="Haridas S."/>
            <person name="Kuo A."/>
            <person name="Salamov A."/>
            <person name="Ahrendt S.R."/>
            <person name="Lipzen A."/>
            <person name="Sullivan W."/>
            <person name="Andreopoulos W.B."/>
            <person name="Clum A."/>
            <person name="Lindquist E."/>
            <person name="Daum C."/>
            <person name="Ramamoorthy G.K."/>
            <person name="Gryganskyi A."/>
            <person name="Culley D."/>
            <person name="Magnuson J.K."/>
            <person name="James T.Y."/>
            <person name="O'Malley M.A."/>
            <person name="Stajich J.E."/>
            <person name="Spatafora J.W."/>
            <person name="Visel A."/>
            <person name="Grigoriev I.V."/>
        </authorList>
    </citation>
    <scope>NUCLEOTIDE SEQUENCE [LARGE SCALE GENOMIC DNA]</scope>
    <source>
        <strain evidence="8 9">S4</strain>
    </source>
</reference>
<dbReference type="STRING" id="1754192.A0A1Y1WQ11"/>
<organism evidence="8 9">
    <name type="scientific">Anaeromyces robustus</name>
    <dbReference type="NCBI Taxonomy" id="1754192"/>
    <lineage>
        <taxon>Eukaryota</taxon>
        <taxon>Fungi</taxon>
        <taxon>Fungi incertae sedis</taxon>
        <taxon>Chytridiomycota</taxon>
        <taxon>Chytridiomycota incertae sedis</taxon>
        <taxon>Neocallimastigomycetes</taxon>
        <taxon>Neocallimastigales</taxon>
        <taxon>Neocallimastigaceae</taxon>
        <taxon>Anaeromyces</taxon>
    </lineage>
</organism>
<dbReference type="GO" id="GO:0033254">
    <property type="term" value="C:vacuolar transporter chaperone complex"/>
    <property type="evidence" value="ECO:0007669"/>
    <property type="project" value="TreeGrafter"/>
</dbReference>
<gene>
    <name evidence="8" type="ORF">BCR32DRAFT_210144</name>
</gene>
<comment type="caution">
    <text evidence="8">The sequence shown here is derived from an EMBL/GenBank/DDBJ whole genome shotgun (WGS) entry which is preliminary data.</text>
</comment>
<comment type="subcellular location">
    <subcellularLocation>
        <location evidence="1">Endomembrane system</location>
        <topology evidence="1">Multi-pass membrane protein</topology>
    </subcellularLocation>
</comment>
<evidence type="ECO:0000256" key="3">
    <source>
        <dbReference type="ARBA" id="ARBA00022989"/>
    </source>
</evidence>
<reference evidence="8 9" key="1">
    <citation type="submission" date="2016-08" db="EMBL/GenBank/DDBJ databases">
        <title>A Parts List for Fungal Cellulosomes Revealed by Comparative Genomics.</title>
        <authorList>
            <consortium name="DOE Joint Genome Institute"/>
            <person name="Haitjema C.H."/>
            <person name="Gilmore S.P."/>
            <person name="Henske J.K."/>
            <person name="Solomon K.V."/>
            <person name="De Groot R."/>
            <person name="Kuo A."/>
            <person name="Mondo S.J."/>
            <person name="Salamov A.A."/>
            <person name="Labutti K."/>
            <person name="Zhao Z."/>
            <person name="Chiniquy J."/>
            <person name="Barry K."/>
            <person name="Brewer H.M."/>
            <person name="Purvine S.O."/>
            <person name="Wright A.T."/>
            <person name="Boxma B."/>
            <person name="Van Alen T."/>
            <person name="Hackstein J.H."/>
            <person name="Baker S.E."/>
            <person name="Grigoriev I.V."/>
            <person name="O'Malley M.A."/>
        </authorList>
    </citation>
    <scope>NUCLEOTIDE SEQUENCE [LARGE SCALE GENOMIC DNA]</scope>
    <source>
        <strain evidence="8 9">S4</strain>
    </source>
</reference>
<evidence type="ECO:0000256" key="5">
    <source>
        <dbReference type="SAM" id="MobiDB-lite"/>
    </source>
</evidence>
<evidence type="ECO:0000256" key="4">
    <source>
        <dbReference type="ARBA" id="ARBA00023136"/>
    </source>
</evidence>
<dbReference type="Proteomes" id="UP000193944">
    <property type="component" value="Unassembled WGS sequence"/>
</dbReference>
<feature type="compositionally biased region" description="Polar residues" evidence="5">
    <location>
        <begin position="1"/>
        <end position="19"/>
    </location>
</feature>
<feature type="domain" description="DUF202" evidence="7">
    <location>
        <begin position="26"/>
        <end position="88"/>
    </location>
</feature>
<keyword evidence="4 6" id="KW-0472">Membrane</keyword>
<dbReference type="PANTHER" id="PTHR46140">
    <property type="entry name" value="VACUOLAR TRANSPORTER CHAPERONE 1-RELATED"/>
    <property type="match status" value="1"/>
</dbReference>
<evidence type="ECO:0000259" key="7">
    <source>
        <dbReference type="Pfam" id="PF02656"/>
    </source>
</evidence>
<dbReference type="OrthoDB" id="2243669at2759"/>
<keyword evidence="2 6" id="KW-0812">Transmembrane</keyword>
<protein>
    <recommendedName>
        <fullName evidence="7">DUF202 domain-containing protein</fullName>
    </recommendedName>
</protein>
<evidence type="ECO:0000256" key="6">
    <source>
        <dbReference type="SAM" id="Phobius"/>
    </source>
</evidence>
<dbReference type="Pfam" id="PF02656">
    <property type="entry name" value="DUF202"/>
    <property type="match status" value="1"/>
</dbReference>
<evidence type="ECO:0000256" key="2">
    <source>
        <dbReference type="ARBA" id="ARBA00022692"/>
    </source>
</evidence>
<proteinExistence type="predicted"/>
<dbReference type="EMBL" id="MCFG01000346">
    <property type="protein sequence ID" value="ORX75627.1"/>
    <property type="molecule type" value="Genomic_DNA"/>
</dbReference>
<dbReference type="PANTHER" id="PTHR46140:SF1">
    <property type="entry name" value="VACUOLAR TRANSPORTER CHAPERONE COMPLEX SUBUNIT 4-RELATED"/>
    <property type="match status" value="1"/>
</dbReference>
<accession>A0A1Y1WQ11</accession>
<feature type="transmembrane region" description="Helical" evidence="6">
    <location>
        <begin position="35"/>
        <end position="56"/>
    </location>
</feature>
<evidence type="ECO:0000256" key="1">
    <source>
        <dbReference type="ARBA" id="ARBA00004127"/>
    </source>
</evidence>
<dbReference type="GO" id="GO:0012505">
    <property type="term" value="C:endomembrane system"/>
    <property type="evidence" value="ECO:0007669"/>
    <property type="project" value="UniProtKB-SubCell"/>
</dbReference>
<keyword evidence="3 6" id="KW-1133">Transmembrane helix</keyword>
<feature type="region of interest" description="Disordered" evidence="5">
    <location>
        <begin position="1"/>
        <end position="20"/>
    </location>
</feature>
<keyword evidence="9" id="KW-1185">Reference proteome</keyword>